<dbReference type="PANTHER" id="PTHR46401">
    <property type="entry name" value="GLYCOSYLTRANSFERASE WBBK-RELATED"/>
    <property type="match status" value="1"/>
</dbReference>
<protein>
    <recommendedName>
        <fullName evidence="2">Glycosyl transferase family 1 domain-containing protein</fullName>
    </recommendedName>
</protein>
<comment type="caution">
    <text evidence="3">The sequence shown here is derived from an EMBL/GenBank/DDBJ whole genome shotgun (WGS) entry which is preliminary data.</text>
</comment>
<dbReference type="EMBL" id="BARS01038360">
    <property type="protein sequence ID" value="GAG21723.1"/>
    <property type="molecule type" value="Genomic_DNA"/>
</dbReference>
<dbReference type="GO" id="GO:0009103">
    <property type="term" value="P:lipopolysaccharide biosynthetic process"/>
    <property type="evidence" value="ECO:0007669"/>
    <property type="project" value="TreeGrafter"/>
</dbReference>
<sequence length="115" mass="12818">RILHYAASDIVILPSLYEPFGIVCTEAMSMAKPVVVGARGTSGFREQIVTSGEKQCGFHINPFDPNDIAWGIKQILELEDKGTQLGRNGRKRAVEFFSWDAVAKRTLGIYKDFVQ</sequence>
<keyword evidence="1" id="KW-0808">Transferase</keyword>
<dbReference type="GO" id="GO:0016757">
    <property type="term" value="F:glycosyltransferase activity"/>
    <property type="evidence" value="ECO:0007669"/>
    <property type="project" value="InterPro"/>
</dbReference>
<dbReference type="PANTHER" id="PTHR46401:SF2">
    <property type="entry name" value="GLYCOSYLTRANSFERASE WBBK-RELATED"/>
    <property type="match status" value="1"/>
</dbReference>
<gene>
    <name evidence="3" type="ORF">S01H1_58708</name>
</gene>
<name>X0WAW4_9ZZZZ</name>
<proteinExistence type="predicted"/>
<dbReference type="InterPro" id="IPR001296">
    <property type="entry name" value="Glyco_trans_1"/>
</dbReference>
<evidence type="ECO:0000256" key="1">
    <source>
        <dbReference type="ARBA" id="ARBA00022679"/>
    </source>
</evidence>
<feature type="non-terminal residue" evidence="3">
    <location>
        <position position="1"/>
    </location>
</feature>
<evidence type="ECO:0000313" key="3">
    <source>
        <dbReference type="EMBL" id="GAG21723.1"/>
    </source>
</evidence>
<reference evidence="3" key="1">
    <citation type="journal article" date="2014" name="Front. Microbiol.">
        <title>High frequency of phylogenetically diverse reductive dehalogenase-homologous genes in deep subseafloor sedimentary metagenomes.</title>
        <authorList>
            <person name="Kawai M."/>
            <person name="Futagami T."/>
            <person name="Toyoda A."/>
            <person name="Takaki Y."/>
            <person name="Nishi S."/>
            <person name="Hori S."/>
            <person name="Arai W."/>
            <person name="Tsubouchi T."/>
            <person name="Morono Y."/>
            <person name="Uchiyama I."/>
            <person name="Ito T."/>
            <person name="Fujiyama A."/>
            <person name="Inagaki F."/>
            <person name="Takami H."/>
        </authorList>
    </citation>
    <scope>NUCLEOTIDE SEQUENCE</scope>
    <source>
        <strain evidence="3">Expedition CK06-06</strain>
    </source>
</reference>
<dbReference type="Gene3D" id="3.40.50.2000">
    <property type="entry name" value="Glycogen Phosphorylase B"/>
    <property type="match status" value="1"/>
</dbReference>
<dbReference type="CDD" id="cd03801">
    <property type="entry name" value="GT4_PimA-like"/>
    <property type="match status" value="1"/>
</dbReference>
<evidence type="ECO:0000259" key="2">
    <source>
        <dbReference type="Pfam" id="PF00534"/>
    </source>
</evidence>
<organism evidence="3">
    <name type="scientific">marine sediment metagenome</name>
    <dbReference type="NCBI Taxonomy" id="412755"/>
    <lineage>
        <taxon>unclassified sequences</taxon>
        <taxon>metagenomes</taxon>
        <taxon>ecological metagenomes</taxon>
    </lineage>
</organism>
<dbReference type="Pfam" id="PF00534">
    <property type="entry name" value="Glycos_transf_1"/>
    <property type="match status" value="1"/>
</dbReference>
<feature type="domain" description="Glycosyl transferase family 1" evidence="2">
    <location>
        <begin position="4"/>
        <end position="92"/>
    </location>
</feature>
<dbReference type="SUPFAM" id="SSF53756">
    <property type="entry name" value="UDP-Glycosyltransferase/glycogen phosphorylase"/>
    <property type="match status" value="1"/>
</dbReference>
<dbReference type="AlphaFoldDB" id="X0WAW4"/>
<accession>X0WAW4</accession>